<evidence type="ECO:0000256" key="2">
    <source>
        <dbReference type="ARBA" id="ARBA00023235"/>
    </source>
</evidence>
<accession>A0A930VHS4</accession>
<evidence type="ECO:0000259" key="4">
    <source>
        <dbReference type="Pfam" id="PF01361"/>
    </source>
</evidence>
<feature type="domain" description="4-oxalocrotonate tautomerase-like" evidence="4">
    <location>
        <begin position="50"/>
        <end position="108"/>
    </location>
</feature>
<feature type="region of interest" description="Disordered" evidence="3">
    <location>
        <begin position="1"/>
        <end position="47"/>
    </location>
</feature>
<sequence>MRESAPRRVRRHRRGTDPAGGPGTRPTRHRRARPHRLGRPACHEERGPMPIVTISLMRGRDPEKIQDMIRGVSRAIADALDDAPIETVRVMVHEMEDHQYGVGGVAIAEVKAERARRAAGEAS</sequence>
<dbReference type="PANTHER" id="PTHR35530:SF1">
    <property type="entry name" value="2-HYDROXYMUCONATE TAUTOMERASE"/>
    <property type="match status" value="1"/>
</dbReference>
<dbReference type="InterPro" id="IPR004370">
    <property type="entry name" value="4-OT-like_dom"/>
</dbReference>
<dbReference type="Proteomes" id="UP000660668">
    <property type="component" value="Unassembled WGS sequence"/>
</dbReference>
<dbReference type="AlphaFoldDB" id="A0A930VHS4"/>
<comment type="similarity">
    <text evidence="1">Belongs to the 4-oxalocrotonate tautomerase family.</text>
</comment>
<dbReference type="SUPFAM" id="SSF55331">
    <property type="entry name" value="Tautomerase/MIF"/>
    <property type="match status" value="1"/>
</dbReference>
<evidence type="ECO:0000256" key="1">
    <source>
        <dbReference type="ARBA" id="ARBA00006723"/>
    </source>
</evidence>
<keyword evidence="2" id="KW-0413">Isomerase</keyword>
<evidence type="ECO:0000256" key="3">
    <source>
        <dbReference type="SAM" id="MobiDB-lite"/>
    </source>
</evidence>
<evidence type="ECO:0000313" key="6">
    <source>
        <dbReference type="Proteomes" id="UP000660668"/>
    </source>
</evidence>
<name>A0A930VHS4_9ACTN</name>
<dbReference type="PANTHER" id="PTHR35530">
    <property type="entry name" value="TAUTOMERASE-RELATED"/>
    <property type="match status" value="1"/>
</dbReference>
<dbReference type="Gene3D" id="3.30.429.10">
    <property type="entry name" value="Macrophage Migration Inhibitory Factor"/>
    <property type="match status" value="1"/>
</dbReference>
<gene>
    <name evidence="5" type="ORF">ISU10_08395</name>
</gene>
<dbReference type="GO" id="GO:0016853">
    <property type="term" value="F:isomerase activity"/>
    <property type="evidence" value="ECO:0007669"/>
    <property type="project" value="UniProtKB-KW"/>
</dbReference>
<reference evidence="5" key="1">
    <citation type="submission" date="2020-11" db="EMBL/GenBank/DDBJ databases">
        <title>Nocardioides cynanchi sp. nov., isolated from soil of rhizosphere of Cynanchum wilfordii.</title>
        <authorList>
            <person name="Lee J.-S."/>
            <person name="Suh M.K."/>
            <person name="Kim J.-S."/>
        </authorList>
    </citation>
    <scope>NUCLEOTIDE SEQUENCE</scope>
    <source>
        <strain evidence="5">KCTC 19276</strain>
    </source>
</reference>
<organism evidence="5 6">
    <name type="scientific">Nocardioides agariphilus</name>
    <dbReference type="NCBI Taxonomy" id="433664"/>
    <lineage>
        <taxon>Bacteria</taxon>
        <taxon>Bacillati</taxon>
        <taxon>Actinomycetota</taxon>
        <taxon>Actinomycetes</taxon>
        <taxon>Propionibacteriales</taxon>
        <taxon>Nocardioidaceae</taxon>
        <taxon>Nocardioides</taxon>
    </lineage>
</organism>
<protein>
    <submittedName>
        <fullName evidence="5">Tautomerase family protein</fullName>
    </submittedName>
</protein>
<keyword evidence="6" id="KW-1185">Reference proteome</keyword>
<evidence type="ECO:0000313" key="5">
    <source>
        <dbReference type="EMBL" id="MBF4767784.1"/>
    </source>
</evidence>
<feature type="compositionally biased region" description="Basic residues" evidence="3">
    <location>
        <begin position="26"/>
        <end position="38"/>
    </location>
</feature>
<dbReference type="InterPro" id="IPR014347">
    <property type="entry name" value="Tautomerase/MIF_sf"/>
</dbReference>
<dbReference type="EMBL" id="JADKPO010000009">
    <property type="protein sequence ID" value="MBF4767784.1"/>
    <property type="molecule type" value="Genomic_DNA"/>
</dbReference>
<proteinExistence type="inferred from homology"/>
<dbReference type="Pfam" id="PF01361">
    <property type="entry name" value="Tautomerase"/>
    <property type="match status" value="1"/>
</dbReference>
<comment type="caution">
    <text evidence="5">The sequence shown here is derived from an EMBL/GenBank/DDBJ whole genome shotgun (WGS) entry which is preliminary data.</text>
</comment>